<dbReference type="EMBL" id="CM000132">
    <property type="protein sequence ID" value="EAZ04175.1"/>
    <property type="molecule type" value="Genomic_DNA"/>
</dbReference>
<dbReference type="Gramene" id="BGIOSGA025869-TA">
    <property type="protein sequence ID" value="BGIOSGA025869-PA"/>
    <property type="gene ID" value="BGIOSGA025869"/>
</dbReference>
<evidence type="ECO:0000313" key="2">
    <source>
        <dbReference type="EMBL" id="EAZ04175.1"/>
    </source>
</evidence>
<organism evidence="2 3">
    <name type="scientific">Oryza sativa subsp. indica</name>
    <name type="common">Rice</name>
    <dbReference type="NCBI Taxonomy" id="39946"/>
    <lineage>
        <taxon>Eukaryota</taxon>
        <taxon>Viridiplantae</taxon>
        <taxon>Streptophyta</taxon>
        <taxon>Embryophyta</taxon>
        <taxon>Tracheophyta</taxon>
        <taxon>Spermatophyta</taxon>
        <taxon>Magnoliopsida</taxon>
        <taxon>Liliopsida</taxon>
        <taxon>Poales</taxon>
        <taxon>Poaceae</taxon>
        <taxon>BOP clade</taxon>
        <taxon>Oryzoideae</taxon>
        <taxon>Oryzeae</taxon>
        <taxon>Oryzinae</taxon>
        <taxon>Oryza</taxon>
        <taxon>Oryza sativa</taxon>
    </lineage>
</organism>
<dbReference type="Proteomes" id="UP000007015">
    <property type="component" value="Chromosome 7"/>
</dbReference>
<evidence type="ECO:0000256" key="1">
    <source>
        <dbReference type="SAM" id="MobiDB-lite"/>
    </source>
</evidence>
<reference evidence="2 3" key="1">
    <citation type="journal article" date="2005" name="PLoS Biol.">
        <title>The genomes of Oryza sativa: a history of duplications.</title>
        <authorList>
            <person name="Yu J."/>
            <person name="Wang J."/>
            <person name="Lin W."/>
            <person name="Li S."/>
            <person name="Li H."/>
            <person name="Zhou J."/>
            <person name="Ni P."/>
            <person name="Dong W."/>
            <person name="Hu S."/>
            <person name="Zeng C."/>
            <person name="Zhang J."/>
            <person name="Zhang Y."/>
            <person name="Li R."/>
            <person name="Xu Z."/>
            <person name="Li S."/>
            <person name="Li X."/>
            <person name="Zheng H."/>
            <person name="Cong L."/>
            <person name="Lin L."/>
            <person name="Yin J."/>
            <person name="Geng J."/>
            <person name="Li G."/>
            <person name="Shi J."/>
            <person name="Liu J."/>
            <person name="Lv H."/>
            <person name="Li J."/>
            <person name="Wang J."/>
            <person name="Deng Y."/>
            <person name="Ran L."/>
            <person name="Shi X."/>
            <person name="Wang X."/>
            <person name="Wu Q."/>
            <person name="Li C."/>
            <person name="Ren X."/>
            <person name="Wang J."/>
            <person name="Wang X."/>
            <person name="Li D."/>
            <person name="Liu D."/>
            <person name="Zhang X."/>
            <person name="Ji Z."/>
            <person name="Zhao W."/>
            <person name="Sun Y."/>
            <person name="Zhang Z."/>
            <person name="Bao J."/>
            <person name="Han Y."/>
            <person name="Dong L."/>
            <person name="Ji J."/>
            <person name="Chen P."/>
            <person name="Wu S."/>
            <person name="Liu J."/>
            <person name="Xiao Y."/>
            <person name="Bu D."/>
            <person name="Tan J."/>
            <person name="Yang L."/>
            <person name="Ye C."/>
            <person name="Zhang J."/>
            <person name="Xu J."/>
            <person name="Zhou Y."/>
            <person name="Yu Y."/>
            <person name="Zhang B."/>
            <person name="Zhuang S."/>
            <person name="Wei H."/>
            <person name="Liu B."/>
            <person name="Lei M."/>
            <person name="Yu H."/>
            <person name="Li Y."/>
            <person name="Xu H."/>
            <person name="Wei S."/>
            <person name="He X."/>
            <person name="Fang L."/>
            <person name="Zhang Z."/>
            <person name="Zhang Y."/>
            <person name="Huang X."/>
            <person name="Su Z."/>
            <person name="Tong W."/>
            <person name="Li J."/>
            <person name="Tong Z."/>
            <person name="Li S."/>
            <person name="Ye J."/>
            <person name="Wang L."/>
            <person name="Fang L."/>
            <person name="Lei T."/>
            <person name="Chen C."/>
            <person name="Chen H."/>
            <person name="Xu Z."/>
            <person name="Li H."/>
            <person name="Huang H."/>
            <person name="Zhang F."/>
            <person name="Xu H."/>
            <person name="Li N."/>
            <person name="Zhao C."/>
            <person name="Li S."/>
            <person name="Dong L."/>
            <person name="Huang Y."/>
            <person name="Li L."/>
            <person name="Xi Y."/>
            <person name="Qi Q."/>
            <person name="Li W."/>
            <person name="Zhang B."/>
            <person name="Hu W."/>
            <person name="Zhang Y."/>
            <person name="Tian X."/>
            <person name="Jiao Y."/>
            <person name="Liang X."/>
            <person name="Jin J."/>
            <person name="Gao L."/>
            <person name="Zheng W."/>
            <person name="Hao B."/>
            <person name="Liu S."/>
            <person name="Wang W."/>
            <person name="Yuan L."/>
            <person name="Cao M."/>
            <person name="McDermott J."/>
            <person name="Samudrala R."/>
            <person name="Wang J."/>
            <person name="Wong G.K."/>
            <person name="Yang H."/>
        </authorList>
    </citation>
    <scope>NUCLEOTIDE SEQUENCE [LARGE SCALE GENOMIC DNA]</scope>
    <source>
        <strain evidence="3">cv. 93-11</strain>
    </source>
</reference>
<proteinExistence type="predicted"/>
<evidence type="ECO:0000313" key="3">
    <source>
        <dbReference type="Proteomes" id="UP000007015"/>
    </source>
</evidence>
<name>A2YM64_ORYSI</name>
<gene>
    <name evidence="2" type="ORF">OsI_26317</name>
</gene>
<feature type="compositionally biased region" description="Low complexity" evidence="1">
    <location>
        <begin position="8"/>
        <end position="22"/>
    </location>
</feature>
<dbReference type="AlphaFoldDB" id="A2YM64"/>
<keyword evidence="3" id="KW-1185">Reference proteome</keyword>
<dbReference type="HOGENOM" id="CLU_1790115_0_0_1"/>
<feature type="region of interest" description="Disordered" evidence="1">
    <location>
        <begin position="1"/>
        <end position="22"/>
    </location>
</feature>
<protein>
    <submittedName>
        <fullName evidence="2">Uncharacterized protein</fullName>
    </submittedName>
</protein>
<sequence>MPTMPTNSSFASSRYSGAGASGDNMRELVSAASQRLAAERAAAAELATVPRSQSVAMARIDKDQPCEFAGVGLVFPRSCAVGSGLVGGGGGGWLPWHEQPPPSPLARPNDGGLWSHSPPPLEHLVAAVPTPSGAAMAKGTHNSYL</sequence>
<accession>A2YM64</accession>